<reference evidence="4 5" key="1">
    <citation type="submission" date="2018-07" db="EMBL/GenBank/DDBJ databases">
        <title>Genome sequence of Nitratireductor thuwali#1536.</title>
        <authorList>
            <person name="Michoud G."/>
            <person name="Merlino G."/>
            <person name="Sefrji F.O."/>
            <person name="Daffonchio D."/>
        </authorList>
    </citation>
    <scope>NUCLEOTIDE SEQUENCE [LARGE SCALE GENOMIC DNA]</scope>
    <source>
        <strain evidence="5">Nit1536</strain>
    </source>
</reference>
<name>A0ABY5MDQ5_9HYPH</name>
<evidence type="ECO:0000313" key="5">
    <source>
        <dbReference type="Proteomes" id="UP001342418"/>
    </source>
</evidence>
<feature type="region of interest" description="Disordered" evidence="1">
    <location>
        <begin position="164"/>
        <end position="191"/>
    </location>
</feature>
<dbReference type="InterPro" id="IPR018637">
    <property type="entry name" value="DUF2059"/>
</dbReference>
<evidence type="ECO:0000259" key="3">
    <source>
        <dbReference type="Pfam" id="PF09832"/>
    </source>
</evidence>
<dbReference type="EMBL" id="CP030941">
    <property type="protein sequence ID" value="UUP15587.1"/>
    <property type="molecule type" value="Genomic_DNA"/>
</dbReference>
<feature type="domain" description="DUF2059" evidence="3">
    <location>
        <begin position="94"/>
        <end position="151"/>
    </location>
</feature>
<gene>
    <name evidence="4" type="ORF">NTH_00024</name>
</gene>
<keyword evidence="2" id="KW-0732">Signal</keyword>
<proteinExistence type="predicted"/>
<feature type="chain" id="PRO_5045425664" description="DUF2059 domain-containing protein" evidence="2">
    <location>
        <begin position="28"/>
        <end position="191"/>
    </location>
</feature>
<organism evidence="4 5">
    <name type="scientific">Nitratireductor thuwali</name>
    <dbReference type="NCBI Taxonomy" id="2267699"/>
    <lineage>
        <taxon>Bacteria</taxon>
        <taxon>Pseudomonadati</taxon>
        <taxon>Pseudomonadota</taxon>
        <taxon>Alphaproteobacteria</taxon>
        <taxon>Hyphomicrobiales</taxon>
        <taxon>Phyllobacteriaceae</taxon>
        <taxon>Nitratireductor</taxon>
    </lineage>
</organism>
<sequence length="191" mass="20286">MNMAKNVRHIALAAAMALTAFTLPAGAQEISDTHLRAARQAITAINATENFDNVLPQAAQALKSELIQQSPNLVDLINATVDEKALELASRRADLEREAALAYARVFSEEDLNNIANFYNSETGKKLLADGPIVTREVLSAAEIWRRGIVRDLTQSVTEQIEAAANAQAPASESNGTGEAGNAGDSNATGQ</sequence>
<dbReference type="Proteomes" id="UP001342418">
    <property type="component" value="Chromosome"/>
</dbReference>
<keyword evidence="5" id="KW-1185">Reference proteome</keyword>
<protein>
    <recommendedName>
        <fullName evidence="3">DUF2059 domain-containing protein</fullName>
    </recommendedName>
</protein>
<evidence type="ECO:0000256" key="2">
    <source>
        <dbReference type="SAM" id="SignalP"/>
    </source>
</evidence>
<feature type="signal peptide" evidence="2">
    <location>
        <begin position="1"/>
        <end position="27"/>
    </location>
</feature>
<evidence type="ECO:0000256" key="1">
    <source>
        <dbReference type="SAM" id="MobiDB-lite"/>
    </source>
</evidence>
<dbReference type="Pfam" id="PF09832">
    <property type="entry name" value="DUF2059"/>
    <property type="match status" value="1"/>
</dbReference>
<accession>A0ABY5MDQ5</accession>
<evidence type="ECO:0000313" key="4">
    <source>
        <dbReference type="EMBL" id="UUP15587.1"/>
    </source>
</evidence>